<keyword evidence="10" id="KW-1185">Reference proteome</keyword>
<evidence type="ECO:0000256" key="4">
    <source>
        <dbReference type="ARBA" id="ARBA00022741"/>
    </source>
</evidence>
<dbReference type="EMBL" id="CP000592">
    <property type="protein sequence ID" value="ABO99016.1"/>
    <property type="molecule type" value="Genomic_DNA"/>
</dbReference>
<dbReference type="InterPro" id="IPR043926">
    <property type="entry name" value="ABCG_dom"/>
</dbReference>
<dbReference type="OMA" id="GRDTMAY"/>
<keyword evidence="6" id="KW-1133">Transmembrane helix</keyword>
<dbReference type="Proteomes" id="UP000001568">
    <property type="component" value="Chromosome 12"/>
</dbReference>
<dbReference type="Pfam" id="PF19055">
    <property type="entry name" value="ABC2_membrane_7"/>
    <property type="match status" value="1"/>
</dbReference>
<protein>
    <submittedName>
        <fullName evidence="9">ABC(ABCG) family transporter: White protein-like protein (ABCG)</fullName>
    </submittedName>
</protein>
<dbReference type="STRING" id="436017.A4S576"/>
<dbReference type="InterPro" id="IPR003593">
    <property type="entry name" value="AAA+_ATPase"/>
</dbReference>
<dbReference type="InterPro" id="IPR017871">
    <property type="entry name" value="ABC_transporter-like_CS"/>
</dbReference>
<dbReference type="OrthoDB" id="66620at2759"/>
<accession>A4S576</accession>
<dbReference type="eggNOG" id="KOG0061">
    <property type="taxonomic scope" value="Eukaryota"/>
</dbReference>
<evidence type="ECO:0000313" key="9">
    <source>
        <dbReference type="EMBL" id="ABO99016.1"/>
    </source>
</evidence>
<dbReference type="SMART" id="SM00382">
    <property type="entry name" value="AAA"/>
    <property type="match status" value="1"/>
</dbReference>
<dbReference type="Gene3D" id="3.40.50.300">
    <property type="entry name" value="P-loop containing nucleotide triphosphate hydrolases"/>
    <property type="match status" value="1"/>
</dbReference>
<organism evidence="9 10">
    <name type="scientific">Ostreococcus lucimarinus (strain CCE9901)</name>
    <dbReference type="NCBI Taxonomy" id="436017"/>
    <lineage>
        <taxon>Eukaryota</taxon>
        <taxon>Viridiplantae</taxon>
        <taxon>Chlorophyta</taxon>
        <taxon>Mamiellophyceae</taxon>
        <taxon>Mamiellales</taxon>
        <taxon>Bathycoccaceae</taxon>
        <taxon>Ostreococcus</taxon>
    </lineage>
</organism>
<evidence type="ECO:0000256" key="6">
    <source>
        <dbReference type="ARBA" id="ARBA00022989"/>
    </source>
</evidence>
<evidence type="ECO:0000256" key="5">
    <source>
        <dbReference type="ARBA" id="ARBA00022840"/>
    </source>
</evidence>
<name>A4S576_OSTLU</name>
<comment type="subcellular location">
    <subcellularLocation>
        <location evidence="1">Membrane</location>
        <topology evidence="1">Multi-pass membrane protein</topology>
    </subcellularLocation>
</comment>
<dbReference type="HOGENOM" id="CLU_000604_1_10_1"/>
<dbReference type="KEGG" id="olu:OSTLU_39403"/>
<dbReference type="RefSeq" id="XP_001420723.1">
    <property type="nucleotide sequence ID" value="XM_001420686.1"/>
</dbReference>
<dbReference type="InterPro" id="IPR027417">
    <property type="entry name" value="P-loop_NTPase"/>
</dbReference>
<dbReference type="GO" id="GO:0016020">
    <property type="term" value="C:membrane"/>
    <property type="evidence" value="ECO:0007669"/>
    <property type="project" value="UniProtKB-SubCell"/>
</dbReference>
<dbReference type="AlphaFoldDB" id="A4S576"/>
<dbReference type="Pfam" id="PF00005">
    <property type="entry name" value="ABC_tran"/>
    <property type="match status" value="1"/>
</dbReference>
<feature type="non-terminal residue" evidence="9">
    <location>
        <position position="1"/>
    </location>
</feature>
<dbReference type="InterPro" id="IPR003439">
    <property type="entry name" value="ABC_transporter-like_ATP-bd"/>
</dbReference>
<feature type="non-terminal residue" evidence="9">
    <location>
        <position position="242"/>
    </location>
</feature>
<evidence type="ECO:0000256" key="3">
    <source>
        <dbReference type="ARBA" id="ARBA00022692"/>
    </source>
</evidence>
<reference evidence="9 10" key="1">
    <citation type="journal article" date="2007" name="Proc. Natl. Acad. Sci. U.S.A.">
        <title>The tiny eukaryote Ostreococcus provides genomic insights into the paradox of plankton speciation.</title>
        <authorList>
            <person name="Palenik B."/>
            <person name="Grimwood J."/>
            <person name="Aerts A."/>
            <person name="Rouze P."/>
            <person name="Salamov A."/>
            <person name="Putnam N."/>
            <person name="Dupont C."/>
            <person name="Jorgensen R."/>
            <person name="Derelle E."/>
            <person name="Rombauts S."/>
            <person name="Zhou K."/>
            <person name="Otillar R."/>
            <person name="Merchant S.S."/>
            <person name="Podell S."/>
            <person name="Gaasterland T."/>
            <person name="Napoli C."/>
            <person name="Gendler K."/>
            <person name="Manuell A."/>
            <person name="Tai V."/>
            <person name="Vallon O."/>
            <person name="Piganeau G."/>
            <person name="Jancek S."/>
            <person name="Heijde M."/>
            <person name="Jabbari K."/>
            <person name="Bowler C."/>
            <person name="Lohr M."/>
            <person name="Robbens S."/>
            <person name="Werner G."/>
            <person name="Dubchak I."/>
            <person name="Pazour G.J."/>
            <person name="Ren Q."/>
            <person name="Paulsen I."/>
            <person name="Delwiche C."/>
            <person name="Schmutz J."/>
            <person name="Rokhsar D."/>
            <person name="Van de Peer Y."/>
            <person name="Moreau H."/>
            <person name="Grigoriev I.V."/>
        </authorList>
    </citation>
    <scope>NUCLEOTIDE SEQUENCE [LARGE SCALE GENOMIC DNA]</scope>
    <source>
        <strain evidence="9 10">CCE9901</strain>
    </source>
</reference>
<keyword evidence="7" id="KW-0472">Membrane</keyword>
<dbReference type="GO" id="GO:0140359">
    <property type="term" value="F:ABC-type transporter activity"/>
    <property type="evidence" value="ECO:0007669"/>
    <property type="project" value="InterPro"/>
</dbReference>
<keyword evidence="4" id="KW-0547">Nucleotide-binding</keyword>
<feature type="domain" description="ABC transporter" evidence="8">
    <location>
        <begin position="2"/>
        <end position="227"/>
    </location>
</feature>
<dbReference type="PANTHER" id="PTHR48041:SF91">
    <property type="entry name" value="ABC TRANSPORTER G FAMILY MEMBER 28"/>
    <property type="match status" value="1"/>
</dbReference>
<dbReference type="GO" id="GO:0016887">
    <property type="term" value="F:ATP hydrolysis activity"/>
    <property type="evidence" value="ECO:0007669"/>
    <property type="project" value="InterPro"/>
</dbReference>
<keyword evidence="3" id="KW-0812">Transmembrane</keyword>
<evidence type="ECO:0000256" key="7">
    <source>
        <dbReference type="ARBA" id="ARBA00023136"/>
    </source>
</evidence>
<keyword evidence="5" id="KW-0067">ATP-binding</keyword>
<dbReference type="Gramene" id="ABO99016">
    <property type="protein sequence ID" value="ABO99016"/>
    <property type="gene ID" value="OSTLU_39403"/>
</dbReference>
<evidence type="ECO:0000259" key="8">
    <source>
        <dbReference type="PROSITE" id="PS50893"/>
    </source>
</evidence>
<dbReference type="PROSITE" id="PS00211">
    <property type="entry name" value="ABC_TRANSPORTER_1"/>
    <property type="match status" value="1"/>
</dbReference>
<evidence type="ECO:0000256" key="2">
    <source>
        <dbReference type="ARBA" id="ARBA00022448"/>
    </source>
</evidence>
<dbReference type="GeneID" id="5004790"/>
<dbReference type="InterPro" id="IPR050352">
    <property type="entry name" value="ABCG_transporters"/>
</dbReference>
<sequence length="242" mass="25515">KEILHGISGQVCSGEVLAILGPSGAGKTCLIDLLTLEGKGGTYTGDVRLNGIPITPELFTKHCSTVPQVDRLWAFLTVEETLTFAADLLLKSSAEEKKQRVDAIINTVGLASSRHTKCGNQFLKGLSGGQKRRLSLAIALVSSPSVLFLDEPTSGLDAAAAASIMAFLKELAQAANIAICCTIHQPSSAVFHGFDRIMLLSKGRVAYLGPASKTESYFANIGHPVSPGDAIAEHMLNVVNSE</sequence>
<gene>
    <name evidence="9" type="ORF">OSTLU_39403</name>
</gene>
<dbReference type="PANTHER" id="PTHR48041">
    <property type="entry name" value="ABC TRANSPORTER G FAMILY MEMBER 28"/>
    <property type="match status" value="1"/>
</dbReference>
<dbReference type="GO" id="GO:0005524">
    <property type="term" value="F:ATP binding"/>
    <property type="evidence" value="ECO:0007669"/>
    <property type="project" value="UniProtKB-KW"/>
</dbReference>
<proteinExistence type="predicted"/>
<keyword evidence="2" id="KW-0813">Transport</keyword>
<evidence type="ECO:0000313" key="10">
    <source>
        <dbReference type="Proteomes" id="UP000001568"/>
    </source>
</evidence>
<evidence type="ECO:0000256" key="1">
    <source>
        <dbReference type="ARBA" id="ARBA00004141"/>
    </source>
</evidence>
<dbReference type="SUPFAM" id="SSF52540">
    <property type="entry name" value="P-loop containing nucleoside triphosphate hydrolases"/>
    <property type="match status" value="1"/>
</dbReference>
<dbReference type="PROSITE" id="PS50893">
    <property type="entry name" value="ABC_TRANSPORTER_2"/>
    <property type="match status" value="1"/>
</dbReference>